<evidence type="ECO:0000313" key="4">
    <source>
        <dbReference type="Proteomes" id="UP000645610"/>
    </source>
</evidence>
<comment type="caution">
    <text evidence="3">The sequence shown here is derived from an EMBL/GenBank/DDBJ whole genome shotgun (WGS) entry which is preliminary data.</text>
</comment>
<evidence type="ECO:0000313" key="3">
    <source>
        <dbReference type="EMBL" id="MBF9140671.1"/>
    </source>
</evidence>
<gene>
    <name evidence="3" type="ORF">I2I01_03435</name>
</gene>
<dbReference type="EMBL" id="JADQDP010000001">
    <property type="protein sequence ID" value="MBF9140671.1"/>
    <property type="molecule type" value="Genomic_DNA"/>
</dbReference>
<keyword evidence="1" id="KW-0732">Signal</keyword>
<dbReference type="Proteomes" id="UP000645610">
    <property type="component" value="Unassembled WGS sequence"/>
</dbReference>
<name>A0A931FK56_9BACT</name>
<dbReference type="AlphaFoldDB" id="A0A931FK56"/>
<dbReference type="RefSeq" id="WP_196285012.1">
    <property type="nucleotide sequence ID" value="NZ_JADQDP010000001.1"/>
</dbReference>
<evidence type="ECO:0000259" key="2">
    <source>
        <dbReference type="Pfam" id="PF01433"/>
    </source>
</evidence>
<sequence length="417" mass="46999">MPRLLLSFLLGMLGLAPPAWAQQQARILLKVAPDSQHFWCRYTVWLPAGSARSPRFLNLDRRFTVIRVRSPRLSGLSIQPYLYAPFQDTVQRIALAHPGLKQRRKRVTITYEGTLSDRYATDQVMEFSRSTLWLPFVPYQEDAPLAYSLDVQVPASYTVVSTRPSRKARAGHFRFRGRTSAIEPTALVGRNFHQLTAAPPKPAVTVIKANPLLRADTLLLAEATRICSYYNQTIGRRDSIARFTVLLPGTNRNAFALLDNAVDITYSDFDVRKREDRLILAHEISHKWWAYGSISTYEEWLNEGFATYSGLLYLRAAGDTAGFRTELDKRLASAAGAPPILGFDRSKYDYPTIRRVVYAKGTAVLHALHTRVGDDVFLRLLAATAARKTATTEGFLTLVGQEAGPDTQRWLREQLAR</sequence>
<dbReference type="Pfam" id="PF01433">
    <property type="entry name" value="Peptidase_M1"/>
    <property type="match status" value="1"/>
</dbReference>
<proteinExistence type="predicted"/>
<keyword evidence="4" id="KW-1185">Reference proteome</keyword>
<reference evidence="3 4" key="1">
    <citation type="submission" date="2020-11" db="EMBL/GenBank/DDBJ databases">
        <authorList>
            <person name="Kim M.K."/>
        </authorList>
    </citation>
    <scope>NUCLEOTIDE SEQUENCE [LARGE SCALE GENOMIC DNA]</scope>
    <source>
        <strain evidence="3 4">BT439</strain>
    </source>
</reference>
<dbReference type="Gene3D" id="1.10.390.10">
    <property type="entry name" value="Neutral Protease Domain 2"/>
    <property type="match status" value="1"/>
</dbReference>
<protein>
    <recommendedName>
        <fullName evidence="2">Peptidase M1 membrane alanine aminopeptidase domain-containing protein</fullName>
    </recommendedName>
</protein>
<dbReference type="GO" id="GO:0008270">
    <property type="term" value="F:zinc ion binding"/>
    <property type="evidence" value="ECO:0007669"/>
    <property type="project" value="InterPro"/>
</dbReference>
<feature type="chain" id="PRO_5037572838" description="Peptidase M1 membrane alanine aminopeptidase domain-containing protein" evidence="1">
    <location>
        <begin position="22"/>
        <end position="417"/>
    </location>
</feature>
<evidence type="ECO:0000256" key="1">
    <source>
        <dbReference type="SAM" id="SignalP"/>
    </source>
</evidence>
<feature type="signal peptide" evidence="1">
    <location>
        <begin position="1"/>
        <end position="21"/>
    </location>
</feature>
<dbReference type="InterPro" id="IPR027268">
    <property type="entry name" value="Peptidase_M4/M1_CTD_sf"/>
</dbReference>
<dbReference type="SUPFAM" id="SSF55486">
    <property type="entry name" value="Metalloproteases ('zincins'), catalytic domain"/>
    <property type="match status" value="1"/>
</dbReference>
<feature type="domain" description="Peptidase M1 membrane alanine aminopeptidase" evidence="2">
    <location>
        <begin position="273"/>
        <end position="383"/>
    </location>
</feature>
<dbReference type="InterPro" id="IPR014782">
    <property type="entry name" value="Peptidase_M1_dom"/>
</dbReference>
<organism evidence="3 4">
    <name type="scientific">Hymenobacter properus</name>
    <dbReference type="NCBI Taxonomy" id="2791026"/>
    <lineage>
        <taxon>Bacteria</taxon>
        <taxon>Pseudomonadati</taxon>
        <taxon>Bacteroidota</taxon>
        <taxon>Cytophagia</taxon>
        <taxon>Cytophagales</taxon>
        <taxon>Hymenobacteraceae</taxon>
        <taxon>Hymenobacter</taxon>
    </lineage>
</organism>
<accession>A0A931FK56</accession>
<dbReference type="GO" id="GO:0008237">
    <property type="term" value="F:metallopeptidase activity"/>
    <property type="evidence" value="ECO:0007669"/>
    <property type="project" value="InterPro"/>
</dbReference>